<dbReference type="AlphaFoldDB" id="A0A328B6V3"/>
<dbReference type="PANTHER" id="PTHR33221:SF4">
    <property type="entry name" value="HTH-TYPE TRANSCRIPTIONAL REPRESSOR NSRR"/>
    <property type="match status" value="1"/>
</dbReference>
<dbReference type="PANTHER" id="PTHR33221">
    <property type="entry name" value="WINGED HELIX-TURN-HELIX TRANSCRIPTIONAL REGULATOR, RRF2 FAMILY"/>
    <property type="match status" value="1"/>
</dbReference>
<proteinExistence type="predicted"/>
<dbReference type="GO" id="GO:0005829">
    <property type="term" value="C:cytosol"/>
    <property type="evidence" value="ECO:0007669"/>
    <property type="project" value="TreeGrafter"/>
</dbReference>
<dbReference type="SUPFAM" id="SSF46785">
    <property type="entry name" value="Winged helix' DNA-binding domain"/>
    <property type="match status" value="1"/>
</dbReference>
<dbReference type="Pfam" id="PF02082">
    <property type="entry name" value="Rrf2"/>
    <property type="match status" value="1"/>
</dbReference>
<dbReference type="GO" id="GO:0003700">
    <property type="term" value="F:DNA-binding transcription factor activity"/>
    <property type="evidence" value="ECO:0007669"/>
    <property type="project" value="TreeGrafter"/>
</dbReference>
<sequence>MKLTRYTDFALRVLMHLASTPDRLWSIAEVAAAYGISENHLMKVVQDLGRRGFLTTVRGRGGGIRLARPAEAISVGEVVRATEDDCPMVDCGNCILAGSCRLTGALAEARAAFFAVLDRYSVAEVARRPDLVAAI</sequence>
<dbReference type="InterPro" id="IPR036388">
    <property type="entry name" value="WH-like_DNA-bd_sf"/>
</dbReference>
<organism evidence="2 3">
    <name type="scientific">Phenylobacterium kunshanense</name>
    <dbReference type="NCBI Taxonomy" id="1445034"/>
    <lineage>
        <taxon>Bacteria</taxon>
        <taxon>Pseudomonadati</taxon>
        <taxon>Pseudomonadota</taxon>
        <taxon>Alphaproteobacteria</taxon>
        <taxon>Caulobacterales</taxon>
        <taxon>Caulobacteraceae</taxon>
        <taxon>Phenylobacterium</taxon>
    </lineage>
</organism>
<gene>
    <name evidence="2" type="ORF">DJ019_19835</name>
</gene>
<dbReference type="OrthoDB" id="9802344at2"/>
<dbReference type="Gene3D" id="1.10.10.10">
    <property type="entry name" value="Winged helix-like DNA-binding domain superfamily/Winged helix DNA-binding domain"/>
    <property type="match status" value="1"/>
</dbReference>
<evidence type="ECO:0000256" key="1">
    <source>
        <dbReference type="ARBA" id="ARBA00023125"/>
    </source>
</evidence>
<dbReference type="GO" id="GO:0003677">
    <property type="term" value="F:DNA binding"/>
    <property type="evidence" value="ECO:0007669"/>
    <property type="project" value="UniProtKB-KW"/>
</dbReference>
<dbReference type="PROSITE" id="PS51197">
    <property type="entry name" value="HTH_RRF2_2"/>
    <property type="match status" value="1"/>
</dbReference>
<dbReference type="NCBIfam" id="TIGR00738">
    <property type="entry name" value="rrf2_super"/>
    <property type="match status" value="1"/>
</dbReference>
<dbReference type="Proteomes" id="UP000249524">
    <property type="component" value="Unassembled WGS sequence"/>
</dbReference>
<name>A0A328B6V3_9CAUL</name>
<comment type="caution">
    <text evidence="2">The sequence shown here is derived from an EMBL/GenBank/DDBJ whole genome shotgun (WGS) entry which is preliminary data.</text>
</comment>
<dbReference type="InterPro" id="IPR036390">
    <property type="entry name" value="WH_DNA-bd_sf"/>
</dbReference>
<dbReference type="InterPro" id="IPR000944">
    <property type="entry name" value="Tscrpt_reg_Rrf2"/>
</dbReference>
<keyword evidence="3" id="KW-1185">Reference proteome</keyword>
<reference evidence="2 3" key="1">
    <citation type="submission" date="2018-05" db="EMBL/GenBank/DDBJ databases">
        <authorList>
            <person name="Lanie J.A."/>
            <person name="Ng W.-L."/>
            <person name="Kazmierczak K.M."/>
            <person name="Andrzejewski T.M."/>
            <person name="Davidsen T.M."/>
            <person name="Wayne K.J."/>
            <person name="Tettelin H."/>
            <person name="Glass J.I."/>
            <person name="Rusch D."/>
            <person name="Podicherti R."/>
            <person name="Tsui H.-C.T."/>
            <person name="Winkler M.E."/>
        </authorList>
    </citation>
    <scope>NUCLEOTIDE SEQUENCE [LARGE SCALE GENOMIC DNA]</scope>
    <source>
        <strain evidence="2 3">BUT-10</strain>
    </source>
</reference>
<dbReference type="RefSeq" id="WP_111278456.1">
    <property type="nucleotide sequence ID" value="NZ_QFYS01000013.1"/>
</dbReference>
<dbReference type="EMBL" id="QFYS01000013">
    <property type="protein sequence ID" value="RAK62131.1"/>
    <property type="molecule type" value="Genomic_DNA"/>
</dbReference>
<evidence type="ECO:0000313" key="3">
    <source>
        <dbReference type="Proteomes" id="UP000249524"/>
    </source>
</evidence>
<keyword evidence="1" id="KW-0238">DNA-binding</keyword>
<accession>A0A328B6V3</accession>
<evidence type="ECO:0000313" key="2">
    <source>
        <dbReference type="EMBL" id="RAK62131.1"/>
    </source>
</evidence>
<protein>
    <submittedName>
        <fullName evidence="2">Rrf2 family transcriptional regulator</fullName>
    </submittedName>
</protein>